<dbReference type="STRING" id="1266370.NITGR_640005"/>
<comment type="catalytic activity">
    <reaction evidence="10 11">
        <text>tRNA(Arg) + L-arginine + ATP = L-arginyl-tRNA(Arg) + AMP + diphosphate</text>
        <dbReference type="Rhea" id="RHEA:20301"/>
        <dbReference type="Rhea" id="RHEA-COMP:9658"/>
        <dbReference type="Rhea" id="RHEA-COMP:9673"/>
        <dbReference type="ChEBI" id="CHEBI:30616"/>
        <dbReference type="ChEBI" id="CHEBI:32682"/>
        <dbReference type="ChEBI" id="CHEBI:33019"/>
        <dbReference type="ChEBI" id="CHEBI:78442"/>
        <dbReference type="ChEBI" id="CHEBI:78513"/>
        <dbReference type="ChEBI" id="CHEBI:456215"/>
        <dbReference type="EC" id="6.1.1.19"/>
    </reaction>
</comment>
<dbReference type="GO" id="GO:0005524">
    <property type="term" value="F:ATP binding"/>
    <property type="evidence" value="ECO:0007669"/>
    <property type="project" value="UniProtKB-UniRule"/>
</dbReference>
<dbReference type="InParanoid" id="M1Z046"/>
<dbReference type="GO" id="GO:0005737">
    <property type="term" value="C:cytoplasm"/>
    <property type="evidence" value="ECO:0007669"/>
    <property type="project" value="UniProtKB-SubCell"/>
</dbReference>
<dbReference type="AlphaFoldDB" id="M1Z046"/>
<evidence type="ECO:0000313" key="16">
    <source>
        <dbReference type="Proteomes" id="UP000011704"/>
    </source>
</evidence>
<dbReference type="SMART" id="SM01016">
    <property type="entry name" value="Arg_tRNA_synt_N"/>
    <property type="match status" value="1"/>
</dbReference>
<dbReference type="HAMAP" id="MF_00123">
    <property type="entry name" value="Arg_tRNA_synth"/>
    <property type="match status" value="1"/>
</dbReference>
<dbReference type="InterPro" id="IPR008909">
    <property type="entry name" value="DALR_anticod-bd"/>
</dbReference>
<dbReference type="NCBIfam" id="TIGR00456">
    <property type="entry name" value="argS"/>
    <property type="match status" value="1"/>
</dbReference>
<dbReference type="FunCoup" id="M1Z046">
    <property type="interactions" value="472"/>
</dbReference>
<keyword evidence="5 11" id="KW-0436">Ligase</keyword>
<keyword evidence="9 11" id="KW-0030">Aminoacyl-tRNA synthetase</keyword>
<dbReference type="PRINTS" id="PR01038">
    <property type="entry name" value="TRNASYNTHARG"/>
</dbReference>
<dbReference type="FunFam" id="3.40.50.620:FF:000062">
    <property type="entry name" value="Arginine--tRNA ligase"/>
    <property type="match status" value="1"/>
</dbReference>
<dbReference type="EMBL" id="CAQJ01000071">
    <property type="protein sequence ID" value="CCQ91358.1"/>
    <property type="molecule type" value="Genomic_DNA"/>
</dbReference>
<keyword evidence="7 11" id="KW-0067">ATP-binding</keyword>
<dbReference type="InterPro" id="IPR035684">
    <property type="entry name" value="ArgRS_core"/>
</dbReference>
<dbReference type="GO" id="GO:0006420">
    <property type="term" value="P:arginyl-tRNA aminoacylation"/>
    <property type="evidence" value="ECO:0007669"/>
    <property type="project" value="UniProtKB-UniRule"/>
</dbReference>
<evidence type="ECO:0000256" key="7">
    <source>
        <dbReference type="ARBA" id="ARBA00022840"/>
    </source>
</evidence>
<dbReference type="InterPro" id="IPR009080">
    <property type="entry name" value="tRNAsynth_Ia_anticodon-bd"/>
</dbReference>
<dbReference type="PANTHER" id="PTHR11956">
    <property type="entry name" value="ARGINYL-TRNA SYNTHETASE"/>
    <property type="match status" value="1"/>
</dbReference>
<sequence length="563" mass="64130">MVFNMRTESMKDIVKYLVVQALNRVKEQGGLALESVPDLIIEEPKDESMGDFATTIAMQLAKPEKKNPREIAQKICEEISTDGGQVESANVAGPGFINLKMTQGFFRDQLKEAAGKGKEFGRCYVGENKKVLVEFVSANPTGPLHVGHGRGAAVGHALSCILKMAGFDVSTEYYINDVGNQMNTLGRSTWIRYRQLLGEDIEFPEEGYQGDYIKDIAKEIIDRDGKTHLEKKDEDALTFFRLYATGSILEGIKEDLKEFRVEYDRWFSEQILHEDKSVDQSLEWLKEKGYIYEKDGATWLKTGEFDDDSDRVIIKNDGERTYFCADIAYHKNKIDRGFDMILDLWGADHHGYVPRMQSVLKMMGFDESVFKVLLVQFVTLRRGGEKVSMSTRSGEFVTLADVVKEVGVDATRFFFLMRSSDSHLDFDLELAKKETPENPVYYIQYAHARICNVFRTAEEQGFRPEDWAEGELSSLKENAEIALIKKILAYPEVIEKSAVAQEVHRIPFYLHELVAIFHNYYAHHRIVTDNAELTRARLFLIHVLRNVIVSGLTLMGVTAPEKM</sequence>
<protein>
    <recommendedName>
        <fullName evidence="11">Arginine--tRNA ligase</fullName>
        <ecNumber evidence="11">6.1.1.19</ecNumber>
    </recommendedName>
    <alternativeName>
        <fullName evidence="11">Arginyl-tRNA synthetase</fullName>
        <shortName evidence="11">ArgRS</shortName>
    </alternativeName>
</protein>
<dbReference type="HOGENOM" id="CLU_006406_0_1_0"/>
<dbReference type="InterPro" id="IPR001278">
    <property type="entry name" value="Arg-tRNA-ligase"/>
</dbReference>
<comment type="subunit">
    <text evidence="3 11">Monomer.</text>
</comment>
<keyword evidence="6 11" id="KW-0547">Nucleotide-binding</keyword>
<dbReference type="EC" id="6.1.1.19" evidence="11"/>
<comment type="caution">
    <text evidence="15">The sequence shown here is derived from an EMBL/GenBank/DDBJ whole genome shotgun (WGS) entry which is preliminary data.</text>
</comment>
<dbReference type="GO" id="GO:0004814">
    <property type="term" value="F:arginine-tRNA ligase activity"/>
    <property type="evidence" value="ECO:0007669"/>
    <property type="project" value="UniProtKB-UniRule"/>
</dbReference>
<proteinExistence type="inferred from homology"/>
<dbReference type="SUPFAM" id="SSF55190">
    <property type="entry name" value="Arginyl-tRNA synthetase (ArgRS), N-terminal 'additional' domain"/>
    <property type="match status" value="1"/>
</dbReference>
<dbReference type="Pfam" id="PF03485">
    <property type="entry name" value="Arg_tRNA_synt_N"/>
    <property type="match status" value="1"/>
</dbReference>
<dbReference type="InterPro" id="IPR014729">
    <property type="entry name" value="Rossmann-like_a/b/a_fold"/>
</dbReference>
<evidence type="ECO:0000256" key="1">
    <source>
        <dbReference type="ARBA" id="ARBA00004496"/>
    </source>
</evidence>
<evidence type="ECO:0000256" key="5">
    <source>
        <dbReference type="ARBA" id="ARBA00022598"/>
    </source>
</evidence>
<feature type="domain" description="Arginyl tRNA synthetase N-terminal" evidence="14">
    <location>
        <begin position="12"/>
        <end position="101"/>
    </location>
</feature>
<dbReference type="Proteomes" id="UP000011704">
    <property type="component" value="Unassembled WGS sequence"/>
</dbReference>
<dbReference type="Pfam" id="PF00750">
    <property type="entry name" value="tRNA-synt_1d"/>
    <property type="match status" value="1"/>
</dbReference>
<dbReference type="Gene3D" id="1.10.730.10">
    <property type="entry name" value="Isoleucyl-tRNA Synthetase, Domain 1"/>
    <property type="match status" value="1"/>
</dbReference>
<dbReference type="CDD" id="cd00671">
    <property type="entry name" value="ArgRS_core"/>
    <property type="match status" value="1"/>
</dbReference>
<comment type="subcellular location">
    <subcellularLocation>
        <location evidence="1 11">Cytoplasm</location>
    </subcellularLocation>
</comment>
<evidence type="ECO:0000256" key="11">
    <source>
        <dbReference type="HAMAP-Rule" id="MF_00123"/>
    </source>
</evidence>
<accession>M1Z046</accession>
<comment type="similarity">
    <text evidence="2 11 12">Belongs to the class-I aminoacyl-tRNA synthetase family.</text>
</comment>
<keyword evidence="4 11" id="KW-0963">Cytoplasm</keyword>
<evidence type="ECO:0000256" key="4">
    <source>
        <dbReference type="ARBA" id="ARBA00022490"/>
    </source>
</evidence>
<dbReference type="SUPFAM" id="SSF52374">
    <property type="entry name" value="Nucleotidylyl transferase"/>
    <property type="match status" value="1"/>
</dbReference>
<keyword evidence="16" id="KW-1185">Reference proteome</keyword>
<dbReference type="Pfam" id="PF05746">
    <property type="entry name" value="DALR_1"/>
    <property type="match status" value="1"/>
</dbReference>
<evidence type="ECO:0000259" key="13">
    <source>
        <dbReference type="SMART" id="SM00836"/>
    </source>
</evidence>
<name>M1Z046_NITG3</name>
<dbReference type="FunFam" id="3.30.1360.70:FF:000003">
    <property type="entry name" value="Arginine--tRNA ligase"/>
    <property type="match status" value="1"/>
</dbReference>
<organism evidence="15 16">
    <name type="scientific">Nitrospina gracilis (strain 3/211)</name>
    <dbReference type="NCBI Taxonomy" id="1266370"/>
    <lineage>
        <taxon>Bacteria</taxon>
        <taxon>Pseudomonadati</taxon>
        <taxon>Nitrospinota/Tectimicrobiota group</taxon>
        <taxon>Nitrospinota</taxon>
        <taxon>Nitrospinia</taxon>
        <taxon>Nitrospinales</taxon>
        <taxon>Nitrospinaceae</taxon>
        <taxon>Nitrospina</taxon>
    </lineage>
</organism>
<dbReference type="SUPFAM" id="SSF47323">
    <property type="entry name" value="Anticodon-binding domain of a subclass of class I aminoacyl-tRNA synthetases"/>
    <property type="match status" value="1"/>
</dbReference>
<dbReference type="PANTHER" id="PTHR11956:SF5">
    <property type="entry name" value="ARGININE--TRNA LIGASE, CYTOPLASMIC"/>
    <property type="match status" value="1"/>
</dbReference>
<dbReference type="InterPro" id="IPR036695">
    <property type="entry name" value="Arg-tRNA-synth_N_sf"/>
</dbReference>
<evidence type="ECO:0000256" key="9">
    <source>
        <dbReference type="ARBA" id="ARBA00023146"/>
    </source>
</evidence>
<keyword evidence="8 11" id="KW-0648">Protein biosynthesis</keyword>
<evidence type="ECO:0000313" key="15">
    <source>
        <dbReference type="EMBL" id="CCQ91358.1"/>
    </source>
</evidence>
<gene>
    <name evidence="11 15" type="primary">argS</name>
    <name evidence="15" type="ORF">NITGR_640005</name>
</gene>
<reference evidence="15 16" key="1">
    <citation type="journal article" date="2013" name="Front. Microbiol.">
        <title>The genome of Nitrospina gracilis illuminates the metabolism and evolution of the major marine nitrite oxidizer.</title>
        <authorList>
            <person name="Luecker S."/>
            <person name="Nowka B."/>
            <person name="Rattei T."/>
            <person name="Spieck E."/>
            <person name="and Daims H."/>
        </authorList>
    </citation>
    <scope>NUCLEOTIDE SEQUENCE [LARGE SCALE GENOMIC DNA]</scope>
    <source>
        <strain evidence="15 16">3/211</strain>
    </source>
</reference>
<evidence type="ECO:0000256" key="8">
    <source>
        <dbReference type="ARBA" id="ARBA00022917"/>
    </source>
</evidence>
<evidence type="ECO:0000256" key="10">
    <source>
        <dbReference type="ARBA" id="ARBA00049339"/>
    </source>
</evidence>
<dbReference type="SMART" id="SM00836">
    <property type="entry name" value="DALR_1"/>
    <property type="match status" value="1"/>
</dbReference>
<dbReference type="InterPro" id="IPR005148">
    <property type="entry name" value="Arg-tRNA-synth_N"/>
</dbReference>
<evidence type="ECO:0000256" key="12">
    <source>
        <dbReference type="RuleBase" id="RU363038"/>
    </source>
</evidence>
<dbReference type="Gene3D" id="3.30.1360.70">
    <property type="entry name" value="Arginyl tRNA synthetase N-terminal domain"/>
    <property type="match status" value="1"/>
</dbReference>
<evidence type="ECO:0000256" key="3">
    <source>
        <dbReference type="ARBA" id="ARBA00011245"/>
    </source>
</evidence>
<dbReference type="PROSITE" id="PS00178">
    <property type="entry name" value="AA_TRNA_LIGASE_I"/>
    <property type="match status" value="1"/>
</dbReference>
<evidence type="ECO:0000256" key="6">
    <source>
        <dbReference type="ARBA" id="ARBA00022741"/>
    </source>
</evidence>
<dbReference type="InterPro" id="IPR001412">
    <property type="entry name" value="aa-tRNA-synth_I_CS"/>
</dbReference>
<evidence type="ECO:0000259" key="14">
    <source>
        <dbReference type="SMART" id="SM01016"/>
    </source>
</evidence>
<feature type="short sequence motif" description="'HIGH' region" evidence="11">
    <location>
        <begin position="138"/>
        <end position="148"/>
    </location>
</feature>
<evidence type="ECO:0000256" key="2">
    <source>
        <dbReference type="ARBA" id="ARBA00005594"/>
    </source>
</evidence>
<dbReference type="FunFam" id="1.10.730.10:FF:000008">
    <property type="entry name" value="Arginine--tRNA ligase"/>
    <property type="match status" value="1"/>
</dbReference>
<feature type="domain" description="DALR anticodon binding" evidence="13">
    <location>
        <begin position="443"/>
        <end position="563"/>
    </location>
</feature>
<dbReference type="Gene3D" id="3.40.50.620">
    <property type="entry name" value="HUPs"/>
    <property type="match status" value="1"/>
</dbReference>